<dbReference type="SUPFAM" id="SSF48208">
    <property type="entry name" value="Six-hairpin glycosidases"/>
    <property type="match status" value="1"/>
</dbReference>
<keyword evidence="2" id="KW-1185">Reference proteome</keyword>
<evidence type="ECO:0008006" key="3">
    <source>
        <dbReference type="Google" id="ProtNLM"/>
    </source>
</evidence>
<accession>A0A3D9VCN9</accession>
<dbReference type="Gene3D" id="1.50.10.10">
    <property type="match status" value="1"/>
</dbReference>
<sequence length="685" mass="77266">MVMDRYDIVARHSVHRTRPDPHEPLSVGNGEFAFTFDVTGLQTIPDFHADGIRLGTQAQWAWHSAPNPEEFRLEDVYTAYRTLDGRIVPYATTPPDSDQLTQRRGRAWRWLRENPHRIDLGRIGFVRADGSPIRVEELRETSQRLDLWRGRVESRFQLDGTPVHVTTACDPELDLLAVRVESPLLARGDLAVGIRFPYAVGDWRDPRDWDAVDRHASEVTVRGSRADVRRVLDDDVHYVALTWSPGARLKQVDRHEFLLHAEVSLLEFTVGFSPTPIVGTGPSVADVLAAAETSWAEFWAAGGQIDFSECTDPRAAELERRVILSQYLTAVHCAGSLPPQETGLVPNSWRGKFHLEMHWWHSAHFALWNRVHLLERSLGWYESHLPKAREWARRHGYAGARWPKQVGPDGRETPSDIGAVLIWQQPHPIYLAELVWRCRPGRRTLARFADVVFATATFMASYATFNPDRGCFVLGPPLASAQEKATPKRQVTRNPAFELAYWQWGLRTAQAWRERLGLPRVDAWDAVANNLAPLPVRDGRYVELEYPPTGDEGHPTMVAALGFVPDTGVVDSELMRATLRHVLDHWDFQDTWGWDYPLLAMTACRLGEPHLAVEALLLDTPKNRYLGNGHNPQRPDLPLYLPGNGGLLYATAMMAAGWDGAPDRPAPGFPETGWRVRAEGLSRAP</sequence>
<evidence type="ECO:0000313" key="1">
    <source>
        <dbReference type="EMBL" id="REF35061.1"/>
    </source>
</evidence>
<dbReference type="GO" id="GO:0005975">
    <property type="term" value="P:carbohydrate metabolic process"/>
    <property type="evidence" value="ECO:0007669"/>
    <property type="project" value="InterPro"/>
</dbReference>
<name>A0A3D9VCN9_THECX</name>
<dbReference type="AlphaFoldDB" id="A0A3D9VCN9"/>
<protein>
    <recommendedName>
        <fullName evidence="3">Glycosyl hydrolase family 65</fullName>
    </recommendedName>
</protein>
<dbReference type="InterPro" id="IPR008928">
    <property type="entry name" value="6-hairpin_glycosidase_sf"/>
</dbReference>
<organism evidence="1 2">
    <name type="scientific">Thermasporomyces composti</name>
    <dbReference type="NCBI Taxonomy" id="696763"/>
    <lineage>
        <taxon>Bacteria</taxon>
        <taxon>Bacillati</taxon>
        <taxon>Actinomycetota</taxon>
        <taxon>Actinomycetes</taxon>
        <taxon>Propionibacteriales</taxon>
        <taxon>Nocardioidaceae</taxon>
        <taxon>Thermasporomyces</taxon>
    </lineage>
</organism>
<dbReference type="EMBL" id="QTUC01000001">
    <property type="protein sequence ID" value="REF35061.1"/>
    <property type="molecule type" value="Genomic_DNA"/>
</dbReference>
<evidence type="ECO:0000313" key="2">
    <source>
        <dbReference type="Proteomes" id="UP000256485"/>
    </source>
</evidence>
<dbReference type="InterPro" id="IPR012341">
    <property type="entry name" value="6hp_glycosidase-like_sf"/>
</dbReference>
<reference evidence="1 2" key="1">
    <citation type="submission" date="2018-08" db="EMBL/GenBank/DDBJ databases">
        <title>Sequencing the genomes of 1000 actinobacteria strains.</title>
        <authorList>
            <person name="Klenk H.-P."/>
        </authorList>
    </citation>
    <scope>NUCLEOTIDE SEQUENCE [LARGE SCALE GENOMIC DNA]</scope>
    <source>
        <strain evidence="1 2">DSM 22891</strain>
    </source>
</reference>
<comment type="caution">
    <text evidence="1">The sequence shown here is derived from an EMBL/GenBank/DDBJ whole genome shotgun (WGS) entry which is preliminary data.</text>
</comment>
<dbReference type="RefSeq" id="WP_115848913.1">
    <property type="nucleotide sequence ID" value="NZ_QTUC01000001.1"/>
</dbReference>
<dbReference type="Proteomes" id="UP000256485">
    <property type="component" value="Unassembled WGS sequence"/>
</dbReference>
<gene>
    <name evidence="1" type="ORF">DFJ64_0432</name>
</gene>
<proteinExistence type="predicted"/>
<dbReference type="OrthoDB" id="127395at2"/>